<feature type="compositionally biased region" description="Basic and acidic residues" evidence="1">
    <location>
        <begin position="112"/>
        <end position="127"/>
    </location>
</feature>
<name>A0A9P1MZ69_9PELO</name>
<dbReference type="AlphaFoldDB" id="A0A9P1MZ69"/>
<sequence length="218" mass="25048">MITIMNENSFVDVYSAPRQSSLYDNRKRSKESRTYTENGRIMINGEPKSPIGEVDDMWKNVIVTANAKRMVKKYEKTEKKGALATFRRISAKLKLVKSVNKSSSSSSSTLKNRVDQKKNIDENEQKKVANSRSEPCLNCEFVQMASNFVTNIRIDSNDDDEIVETNPNKMDRPSFLNLRDDGIIAKLLEESYHEKKMKNHRETDSGKGSMDQVYDEKF</sequence>
<evidence type="ECO:0000313" key="3">
    <source>
        <dbReference type="Proteomes" id="UP001152747"/>
    </source>
</evidence>
<feature type="compositionally biased region" description="Low complexity" evidence="1">
    <location>
        <begin position="102"/>
        <end position="111"/>
    </location>
</feature>
<proteinExistence type="predicted"/>
<dbReference type="EMBL" id="CANHGI010000002">
    <property type="protein sequence ID" value="CAI5442090.1"/>
    <property type="molecule type" value="Genomic_DNA"/>
</dbReference>
<evidence type="ECO:0000313" key="2">
    <source>
        <dbReference type="EMBL" id="CAI5442090.1"/>
    </source>
</evidence>
<dbReference type="Proteomes" id="UP001152747">
    <property type="component" value="Unassembled WGS sequence"/>
</dbReference>
<comment type="caution">
    <text evidence="2">The sequence shown here is derived from an EMBL/GenBank/DDBJ whole genome shotgun (WGS) entry which is preliminary data.</text>
</comment>
<accession>A0A9P1MZ69</accession>
<dbReference type="PANTHER" id="PTHR38608">
    <property type="entry name" value="PROTEIN CBG07207"/>
    <property type="match status" value="1"/>
</dbReference>
<dbReference type="PANTHER" id="PTHR38608:SF1">
    <property type="entry name" value="PROTEIN CBG00664"/>
    <property type="match status" value="1"/>
</dbReference>
<keyword evidence="3" id="KW-1185">Reference proteome</keyword>
<feature type="compositionally biased region" description="Basic and acidic residues" evidence="1">
    <location>
        <begin position="195"/>
        <end position="205"/>
    </location>
</feature>
<dbReference type="OrthoDB" id="5833525at2759"/>
<gene>
    <name evidence="2" type="ORF">CAMP_LOCUS4727</name>
</gene>
<organism evidence="2 3">
    <name type="scientific">Caenorhabditis angaria</name>
    <dbReference type="NCBI Taxonomy" id="860376"/>
    <lineage>
        <taxon>Eukaryota</taxon>
        <taxon>Metazoa</taxon>
        <taxon>Ecdysozoa</taxon>
        <taxon>Nematoda</taxon>
        <taxon>Chromadorea</taxon>
        <taxon>Rhabditida</taxon>
        <taxon>Rhabditina</taxon>
        <taxon>Rhabditomorpha</taxon>
        <taxon>Rhabditoidea</taxon>
        <taxon>Rhabditidae</taxon>
        <taxon>Peloderinae</taxon>
        <taxon>Caenorhabditis</taxon>
    </lineage>
</organism>
<feature type="region of interest" description="Disordered" evidence="1">
    <location>
        <begin position="102"/>
        <end position="132"/>
    </location>
</feature>
<reference evidence="2" key="1">
    <citation type="submission" date="2022-11" db="EMBL/GenBank/DDBJ databases">
        <authorList>
            <person name="Kikuchi T."/>
        </authorList>
    </citation>
    <scope>NUCLEOTIDE SEQUENCE</scope>
    <source>
        <strain evidence="2">PS1010</strain>
    </source>
</reference>
<protein>
    <submittedName>
        <fullName evidence="2">Uncharacterized protein</fullName>
    </submittedName>
</protein>
<feature type="region of interest" description="Disordered" evidence="1">
    <location>
        <begin position="195"/>
        <end position="218"/>
    </location>
</feature>
<evidence type="ECO:0000256" key="1">
    <source>
        <dbReference type="SAM" id="MobiDB-lite"/>
    </source>
</evidence>